<feature type="coiled-coil region" evidence="1">
    <location>
        <begin position="25"/>
        <end position="68"/>
    </location>
</feature>
<dbReference type="Gene3D" id="4.10.1060.10">
    <property type="entry name" value="Zinc finger, RanBP2-type"/>
    <property type="match status" value="1"/>
</dbReference>
<sequence>MCDHLQFARNTKCRRCGAAKPTPEAAREYKARKRAEAQAAEAARQAREAQIQAEIKRKAEEMAAHERRLTAARLPPELVEAIGRWATARQACWASSRLAWFKSQARANPADDGSTARVRVTTYDADPYGDKPWPEDMRGYTLTYHHSRRKPDQAADDPFTIGWWETHGYTHTNGFKEYWTEAKFLARASYDAEWKRWLSSSDISAFRNLKD</sequence>
<dbReference type="EMBL" id="KB007813">
    <property type="protein sequence ID" value="ELR24533.1"/>
    <property type="molecule type" value="Genomic_DNA"/>
</dbReference>
<dbReference type="GeneID" id="14925551"/>
<proteinExistence type="predicted"/>
<evidence type="ECO:0000313" key="2">
    <source>
        <dbReference type="EMBL" id="ELR24533.1"/>
    </source>
</evidence>
<dbReference type="KEGG" id="acan:ACA1_326270"/>
<dbReference type="VEuPathDB" id="AmoebaDB:ACA1_326270"/>
<evidence type="ECO:0000256" key="1">
    <source>
        <dbReference type="SAM" id="Coils"/>
    </source>
</evidence>
<dbReference type="Proteomes" id="UP000011083">
    <property type="component" value="Unassembled WGS sequence"/>
</dbReference>
<evidence type="ECO:0000313" key="3">
    <source>
        <dbReference type="Proteomes" id="UP000011083"/>
    </source>
</evidence>
<organism evidence="2 3">
    <name type="scientific">Acanthamoeba castellanii (strain ATCC 30010 / Neff)</name>
    <dbReference type="NCBI Taxonomy" id="1257118"/>
    <lineage>
        <taxon>Eukaryota</taxon>
        <taxon>Amoebozoa</taxon>
        <taxon>Discosea</taxon>
        <taxon>Longamoebia</taxon>
        <taxon>Centramoebida</taxon>
        <taxon>Acanthamoebidae</taxon>
        <taxon>Acanthamoeba</taxon>
    </lineage>
</organism>
<protein>
    <submittedName>
        <fullName evidence="2">Uncharacterized protein</fullName>
    </submittedName>
</protein>
<accession>L8HIK9</accession>
<keyword evidence="1" id="KW-0175">Coiled coil</keyword>
<keyword evidence="3" id="KW-1185">Reference proteome</keyword>
<dbReference type="AlphaFoldDB" id="L8HIK9"/>
<gene>
    <name evidence="2" type="ORF">ACA1_326270</name>
</gene>
<reference evidence="2 3" key="1">
    <citation type="journal article" date="2013" name="Genome Biol.">
        <title>Genome of Acanthamoeba castellanii highlights extensive lateral gene transfer and early evolution of tyrosine kinase signaling.</title>
        <authorList>
            <person name="Clarke M."/>
            <person name="Lohan A.J."/>
            <person name="Liu B."/>
            <person name="Lagkouvardos I."/>
            <person name="Roy S."/>
            <person name="Zafar N."/>
            <person name="Bertelli C."/>
            <person name="Schilde C."/>
            <person name="Kianianmomeni A."/>
            <person name="Burglin T.R."/>
            <person name="Frech C."/>
            <person name="Turcotte B."/>
            <person name="Kopec K.O."/>
            <person name="Synnott J.M."/>
            <person name="Choo C."/>
            <person name="Paponov I."/>
            <person name="Finkler A."/>
            <person name="Soon Heng Tan C."/>
            <person name="Hutchins A.P."/>
            <person name="Weinmeier T."/>
            <person name="Rattei T."/>
            <person name="Chu J.S."/>
            <person name="Gimenez G."/>
            <person name="Irimia M."/>
            <person name="Rigden D.J."/>
            <person name="Fitzpatrick D.A."/>
            <person name="Lorenzo-Morales J."/>
            <person name="Bateman A."/>
            <person name="Chiu C.H."/>
            <person name="Tang P."/>
            <person name="Hegemann P."/>
            <person name="Fromm H."/>
            <person name="Raoult D."/>
            <person name="Greub G."/>
            <person name="Miranda-Saavedra D."/>
            <person name="Chen N."/>
            <person name="Nash P."/>
            <person name="Ginger M.L."/>
            <person name="Horn M."/>
            <person name="Schaap P."/>
            <person name="Caler L."/>
            <person name="Loftus B."/>
        </authorList>
    </citation>
    <scope>NUCLEOTIDE SEQUENCE [LARGE SCALE GENOMIC DNA]</scope>
    <source>
        <strain evidence="2 3">Neff</strain>
    </source>
</reference>
<name>L8HIK9_ACACF</name>
<dbReference type="RefSeq" id="XP_004367806.1">
    <property type="nucleotide sequence ID" value="XM_004367749.1"/>
</dbReference>